<dbReference type="Proteomes" id="UP000323917">
    <property type="component" value="Chromosome"/>
</dbReference>
<evidence type="ECO:0000313" key="3">
    <source>
        <dbReference type="EMBL" id="QEG36020.1"/>
    </source>
</evidence>
<dbReference type="GO" id="GO:0015159">
    <property type="term" value="F:polysaccharide transmembrane transporter activity"/>
    <property type="evidence" value="ECO:0007669"/>
    <property type="project" value="InterPro"/>
</dbReference>
<keyword evidence="4" id="KW-1185">Reference proteome</keyword>
<dbReference type="InterPro" id="IPR003715">
    <property type="entry name" value="Poly_export_N"/>
</dbReference>
<reference evidence="3 4" key="1">
    <citation type="submission" date="2019-08" db="EMBL/GenBank/DDBJ databases">
        <title>Deep-cultivation of Planctomycetes and their phenomic and genomic characterization uncovers novel biology.</title>
        <authorList>
            <person name="Wiegand S."/>
            <person name="Jogler M."/>
            <person name="Boedeker C."/>
            <person name="Pinto D."/>
            <person name="Vollmers J."/>
            <person name="Rivas-Marin E."/>
            <person name="Kohn T."/>
            <person name="Peeters S.H."/>
            <person name="Heuer A."/>
            <person name="Rast P."/>
            <person name="Oberbeckmann S."/>
            <person name="Bunk B."/>
            <person name="Jeske O."/>
            <person name="Meyerdierks A."/>
            <person name="Storesund J.E."/>
            <person name="Kallscheuer N."/>
            <person name="Luecker S."/>
            <person name="Lage O.M."/>
            <person name="Pohl T."/>
            <person name="Merkel B.J."/>
            <person name="Hornburger P."/>
            <person name="Mueller R.-W."/>
            <person name="Bruemmer F."/>
            <person name="Labrenz M."/>
            <person name="Spormann A.M."/>
            <person name="Op den Camp H."/>
            <person name="Overmann J."/>
            <person name="Amann R."/>
            <person name="Jetten M.S.M."/>
            <person name="Mascher T."/>
            <person name="Medema M.H."/>
            <person name="Devos D.P."/>
            <person name="Kaster A.-K."/>
            <person name="Ovreas L."/>
            <person name="Rohde M."/>
            <person name="Galperin M.Y."/>
            <person name="Jogler C."/>
        </authorList>
    </citation>
    <scope>NUCLEOTIDE SEQUENCE [LARGE SCALE GENOMIC DNA]</scope>
    <source>
        <strain evidence="3 4">Pr1d</strain>
    </source>
</reference>
<evidence type="ECO:0000313" key="4">
    <source>
        <dbReference type="Proteomes" id="UP000323917"/>
    </source>
</evidence>
<dbReference type="OrthoDB" id="279464at2"/>
<keyword evidence="1" id="KW-0732">Signal</keyword>
<dbReference type="Gene3D" id="3.30.1950.10">
    <property type="entry name" value="wza like domain"/>
    <property type="match status" value="2"/>
</dbReference>
<dbReference type="AlphaFoldDB" id="A0A5B9QEF9"/>
<feature type="domain" description="Polysaccharide export protein N-terminal" evidence="2">
    <location>
        <begin position="162"/>
        <end position="216"/>
    </location>
</feature>
<organism evidence="3 4">
    <name type="scientific">Bythopirellula goksoeyrii</name>
    <dbReference type="NCBI Taxonomy" id="1400387"/>
    <lineage>
        <taxon>Bacteria</taxon>
        <taxon>Pseudomonadati</taxon>
        <taxon>Planctomycetota</taxon>
        <taxon>Planctomycetia</taxon>
        <taxon>Pirellulales</taxon>
        <taxon>Lacipirellulaceae</taxon>
        <taxon>Bythopirellula</taxon>
    </lineage>
</organism>
<evidence type="ECO:0000256" key="1">
    <source>
        <dbReference type="ARBA" id="ARBA00022729"/>
    </source>
</evidence>
<dbReference type="PANTHER" id="PTHR33619">
    <property type="entry name" value="POLYSACCHARIDE EXPORT PROTEIN GFCE-RELATED"/>
    <property type="match status" value="1"/>
</dbReference>
<protein>
    <submittedName>
        <fullName evidence="3">Polysaccharide biosynthesis/export protein</fullName>
    </submittedName>
</protein>
<feature type="domain" description="Polysaccharide export protein N-terminal" evidence="2">
    <location>
        <begin position="80"/>
        <end position="156"/>
    </location>
</feature>
<dbReference type="PANTHER" id="PTHR33619:SF3">
    <property type="entry name" value="POLYSACCHARIDE EXPORT PROTEIN GFCE-RELATED"/>
    <property type="match status" value="1"/>
</dbReference>
<dbReference type="RefSeq" id="WP_148074443.1">
    <property type="nucleotide sequence ID" value="NZ_CP042913.1"/>
</dbReference>
<dbReference type="KEGG" id="bgok:Pr1d_33290"/>
<dbReference type="Gene3D" id="3.10.560.10">
    <property type="entry name" value="Outer membrane lipoprotein wza domain like"/>
    <property type="match status" value="1"/>
</dbReference>
<accession>A0A5B9QEF9</accession>
<dbReference type="Pfam" id="PF02563">
    <property type="entry name" value="Poly_export"/>
    <property type="match status" value="2"/>
</dbReference>
<evidence type="ECO:0000259" key="2">
    <source>
        <dbReference type="Pfam" id="PF02563"/>
    </source>
</evidence>
<dbReference type="InterPro" id="IPR049712">
    <property type="entry name" value="Poly_export"/>
</dbReference>
<gene>
    <name evidence="3" type="ORF">Pr1d_33290</name>
</gene>
<proteinExistence type="predicted"/>
<name>A0A5B9QEF9_9BACT</name>
<sequence>MLEQTNTSSQISHRIWCGWLLLLLVASSGCRVIYPGRLPDGPQPCIPANVPREQAKVTLPDYLIEPPDILRIEAISLVPKAPYQLRVFDVLSISTTGLTQSEAIDGEYTIQPDGSIKLGHEIGAIQAGGLTSEQLQEQILAKLKEIYTDPTVWVTLVQIGAQQQVAGEHLVAPDGKVNLGHYGRVRVVGLSIEEAQATVQAHLSQYLEDPQISLDVLGYNSKVYYVITQGAGLGDQVAILPARGNETVLDAIGQIQGLQSNSSTRMWIARPGYNEQGGDQILPVDWLAVTQRGDIETNYQIMPGDRVYVSEDKLVAMDTAFGKLFSPFERIFGVTLLGTQTAQRIVFFNQPNQGFGGF</sequence>
<dbReference type="EMBL" id="CP042913">
    <property type="protein sequence ID" value="QEG36020.1"/>
    <property type="molecule type" value="Genomic_DNA"/>
</dbReference>